<sequence length="438" mass="48284">MSLWPRLRRRVQQQRGCNSNRAGATSNPFSERGLDKFSQVYEELNAKRRIIAAQTGTEVSLVRFRTESSTGEWIAVLPRPSDASASSVDMFRSPDISGNIVSDGENASGIEMAASKKAVPKTGWAASKAHLVCFIRNKSWKQISKASVGLTITAACFCFGRLQVIGTIAATAFCGWVFWRVWRMTQLLTGQLQTIEATISTKDHQQSALPSVDAPENIRLSSIRDSDFQANSSQIQTQSAPASPKTSFSVASTSQSKALRHSGRVETVRKKSNSCDLPYTDICRKSRSKKMSSSHLNSKREEEMLSPSKTKHTTSNMSDQRPKKLRSQHKGSHADAKNERSSTAMGGTSLLVVLSTILLGRILAIIITALVFLLLHMLTSRSRQRQEASLKGSPKSKAIGGKVINKRSDTSTSHLDITSSEYRKKVIIEGLLERPNRW</sequence>
<dbReference type="EMBL" id="CM055100">
    <property type="protein sequence ID" value="KAJ7543031.1"/>
    <property type="molecule type" value="Genomic_DNA"/>
</dbReference>
<gene>
    <name evidence="1" type="ORF">O6H91_09G022700</name>
</gene>
<protein>
    <submittedName>
        <fullName evidence="1">Uncharacterized protein</fullName>
    </submittedName>
</protein>
<name>A0ACC2CM10_DIPCM</name>
<keyword evidence="2" id="KW-1185">Reference proteome</keyword>
<organism evidence="1 2">
    <name type="scientific">Diphasiastrum complanatum</name>
    <name type="common">Issler's clubmoss</name>
    <name type="synonym">Lycopodium complanatum</name>
    <dbReference type="NCBI Taxonomy" id="34168"/>
    <lineage>
        <taxon>Eukaryota</taxon>
        <taxon>Viridiplantae</taxon>
        <taxon>Streptophyta</taxon>
        <taxon>Embryophyta</taxon>
        <taxon>Tracheophyta</taxon>
        <taxon>Lycopodiopsida</taxon>
        <taxon>Lycopodiales</taxon>
        <taxon>Lycopodiaceae</taxon>
        <taxon>Lycopodioideae</taxon>
        <taxon>Diphasiastrum</taxon>
    </lineage>
</organism>
<proteinExistence type="predicted"/>
<dbReference type="Proteomes" id="UP001162992">
    <property type="component" value="Chromosome 9"/>
</dbReference>
<comment type="caution">
    <text evidence="1">The sequence shown here is derived from an EMBL/GenBank/DDBJ whole genome shotgun (WGS) entry which is preliminary data.</text>
</comment>
<evidence type="ECO:0000313" key="2">
    <source>
        <dbReference type="Proteomes" id="UP001162992"/>
    </source>
</evidence>
<reference evidence="2" key="1">
    <citation type="journal article" date="2024" name="Proc. Natl. Acad. Sci. U.S.A.">
        <title>Extraordinary preservation of gene collinearity over three hundred million years revealed in homosporous lycophytes.</title>
        <authorList>
            <person name="Li C."/>
            <person name="Wickell D."/>
            <person name="Kuo L.Y."/>
            <person name="Chen X."/>
            <person name="Nie B."/>
            <person name="Liao X."/>
            <person name="Peng D."/>
            <person name="Ji J."/>
            <person name="Jenkins J."/>
            <person name="Williams M."/>
            <person name="Shu S."/>
            <person name="Plott C."/>
            <person name="Barry K."/>
            <person name="Rajasekar S."/>
            <person name="Grimwood J."/>
            <person name="Han X."/>
            <person name="Sun S."/>
            <person name="Hou Z."/>
            <person name="He W."/>
            <person name="Dai G."/>
            <person name="Sun C."/>
            <person name="Schmutz J."/>
            <person name="Leebens-Mack J.H."/>
            <person name="Li F.W."/>
            <person name="Wang L."/>
        </authorList>
    </citation>
    <scope>NUCLEOTIDE SEQUENCE [LARGE SCALE GENOMIC DNA]</scope>
    <source>
        <strain evidence="2">cv. PW_Plant_1</strain>
    </source>
</reference>
<evidence type="ECO:0000313" key="1">
    <source>
        <dbReference type="EMBL" id="KAJ7543031.1"/>
    </source>
</evidence>
<accession>A0ACC2CM10</accession>